<dbReference type="AlphaFoldDB" id="A0A835BTD6"/>
<dbReference type="SUPFAM" id="SSF81383">
    <property type="entry name" value="F-box domain"/>
    <property type="match status" value="1"/>
</dbReference>
<sequence length="319" mass="34645">MEGYGGGGMAGDDRLSHLPDSLLHCSLLRLGSRQVVQTCVLSRRWRHLWRSAWTIDLDDSEFLSTAAPADDTGDVVALYHHHMEKKGNKYTNQARWVQRGLLFSPAALDVRYRNGGSLAIDLAAAAPGCPRLTRMRLDNVILEKSFMEQLDALFPALEELHLNGCSFSAVVQIASATVKHLTVDRCRKRFDVQRAVPIVAPRLATLRLAIPLCRSANAPRHCGPTFTGYSLRGAPPPSLAGASVLVADAGRYHDGRPLHGLISDPSLCATWRYSIPCASFSSPSPAPPSSSCRASDLWCVTPSPPPFHAINGCMLPSQS</sequence>
<organism evidence="2 3">
    <name type="scientific">Digitaria exilis</name>
    <dbReference type="NCBI Taxonomy" id="1010633"/>
    <lineage>
        <taxon>Eukaryota</taxon>
        <taxon>Viridiplantae</taxon>
        <taxon>Streptophyta</taxon>
        <taxon>Embryophyta</taxon>
        <taxon>Tracheophyta</taxon>
        <taxon>Spermatophyta</taxon>
        <taxon>Magnoliopsida</taxon>
        <taxon>Liliopsida</taxon>
        <taxon>Poales</taxon>
        <taxon>Poaceae</taxon>
        <taxon>PACMAD clade</taxon>
        <taxon>Panicoideae</taxon>
        <taxon>Panicodae</taxon>
        <taxon>Paniceae</taxon>
        <taxon>Anthephorinae</taxon>
        <taxon>Digitaria</taxon>
    </lineage>
</organism>
<dbReference type="InterPro" id="IPR036047">
    <property type="entry name" value="F-box-like_dom_sf"/>
</dbReference>
<reference evidence="2" key="1">
    <citation type="submission" date="2020-07" db="EMBL/GenBank/DDBJ databases">
        <title>Genome sequence and genetic diversity analysis of an under-domesticated orphan crop, white fonio (Digitaria exilis).</title>
        <authorList>
            <person name="Bennetzen J.L."/>
            <person name="Chen S."/>
            <person name="Ma X."/>
            <person name="Wang X."/>
            <person name="Yssel A.E.J."/>
            <person name="Chaluvadi S.R."/>
            <person name="Johnson M."/>
            <person name="Gangashetty P."/>
            <person name="Hamidou F."/>
            <person name="Sanogo M.D."/>
            <person name="Zwaenepoel A."/>
            <person name="Wallace J."/>
            <person name="Van De Peer Y."/>
            <person name="Van Deynze A."/>
        </authorList>
    </citation>
    <scope>NUCLEOTIDE SEQUENCE</scope>
    <source>
        <tissue evidence="2">Leaves</tissue>
    </source>
</reference>
<dbReference type="InterPro" id="IPR032675">
    <property type="entry name" value="LRR_dom_sf"/>
</dbReference>
<gene>
    <name evidence="2" type="ORF">HU200_027321</name>
</gene>
<dbReference type="Pfam" id="PF00646">
    <property type="entry name" value="F-box"/>
    <property type="match status" value="1"/>
</dbReference>
<name>A0A835BTD6_9POAL</name>
<comment type="caution">
    <text evidence="2">The sequence shown here is derived from an EMBL/GenBank/DDBJ whole genome shotgun (WGS) entry which is preliminary data.</text>
</comment>
<proteinExistence type="predicted"/>
<dbReference type="Proteomes" id="UP000636709">
    <property type="component" value="Unassembled WGS sequence"/>
</dbReference>
<dbReference type="Gene3D" id="3.80.10.10">
    <property type="entry name" value="Ribonuclease Inhibitor"/>
    <property type="match status" value="1"/>
</dbReference>
<dbReference type="OrthoDB" id="677997at2759"/>
<dbReference type="PANTHER" id="PTHR34223">
    <property type="entry name" value="OS11G0201299 PROTEIN"/>
    <property type="match status" value="1"/>
</dbReference>
<dbReference type="InterPro" id="IPR001810">
    <property type="entry name" value="F-box_dom"/>
</dbReference>
<dbReference type="SUPFAM" id="SSF52047">
    <property type="entry name" value="RNI-like"/>
    <property type="match status" value="1"/>
</dbReference>
<keyword evidence="3" id="KW-1185">Reference proteome</keyword>
<feature type="domain" description="F-box" evidence="1">
    <location>
        <begin position="15"/>
        <end position="51"/>
    </location>
</feature>
<dbReference type="PANTHER" id="PTHR34223:SF99">
    <property type="entry name" value="OS04G0440200 PROTEIN"/>
    <property type="match status" value="1"/>
</dbReference>
<dbReference type="EMBL" id="JACEFO010001734">
    <property type="protein sequence ID" value="KAF8714793.1"/>
    <property type="molecule type" value="Genomic_DNA"/>
</dbReference>
<accession>A0A835BTD6</accession>
<evidence type="ECO:0000259" key="1">
    <source>
        <dbReference type="Pfam" id="PF00646"/>
    </source>
</evidence>
<dbReference type="InterPro" id="IPR053197">
    <property type="entry name" value="F-box_SCFL_complex_component"/>
</dbReference>
<evidence type="ECO:0000313" key="2">
    <source>
        <dbReference type="EMBL" id="KAF8714793.1"/>
    </source>
</evidence>
<evidence type="ECO:0000313" key="3">
    <source>
        <dbReference type="Proteomes" id="UP000636709"/>
    </source>
</evidence>
<protein>
    <recommendedName>
        <fullName evidence="1">F-box domain-containing protein</fullName>
    </recommendedName>
</protein>